<accession>A0ABW1RWQ9</accession>
<name>A0ABW1RWQ9_9LACO</name>
<dbReference type="EMBL" id="JBHSSG010000019">
    <property type="protein sequence ID" value="MFC6179612.1"/>
    <property type="molecule type" value="Genomic_DNA"/>
</dbReference>
<proteinExistence type="predicted"/>
<protein>
    <submittedName>
        <fullName evidence="1">KGG domain-containing protein</fullName>
    </submittedName>
</protein>
<keyword evidence="2" id="KW-1185">Reference proteome</keyword>
<sequence>MGEKGGEKTADTHDKDFYKKIGRKGGKAIIYRVTIPSHYILTAFLNEVNNKSKETIRLIASFFLNAT</sequence>
<dbReference type="InterPro" id="IPR019626">
    <property type="entry name" value="Stress-induced_KGG_rpt"/>
</dbReference>
<dbReference type="Proteomes" id="UP001596158">
    <property type="component" value="Unassembled WGS sequence"/>
</dbReference>
<organism evidence="1 2">
    <name type="scientific">Weissella sagaensis</name>
    <dbReference type="NCBI Taxonomy" id="2559928"/>
    <lineage>
        <taxon>Bacteria</taxon>
        <taxon>Bacillati</taxon>
        <taxon>Bacillota</taxon>
        <taxon>Bacilli</taxon>
        <taxon>Lactobacillales</taxon>
        <taxon>Lactobacillaceae</taxon>
        <taxon>Weissella</taxon>
    </lineage>
</organism>
<dbReference type="RefSeq" id="WP_371862358.1">
    <property type="nucleotide sequence ID" value="NZ_BJDT01000012.1"/>
</dbReference>
<evidence type="ECO:0000313" key="1">
    <source>
        <dbReference type="EMBL" id="MFC6179612.1"/>
    </source>
</evidence>
<gene>
    <name evidence="1" type="ORF">ACFQGR_09565</name>
</gene>
<comment type="caution">
    <text evidence="1">The sequence shown here is derived from an EMBL/GenBank/DDBJ whole genome shotgun (WGS) entry which is preliminary data.</text>
</comment>
<reference evidence="2" key="1">
    <citation type="journal article" date="2019" name="Int. J. Syst. Evol. Microbiol.">
        <title>The Global Catalogue of Microorganisms (GCM) 10K type strain sequencing project: providing services to taxonomists for standard genome sequencing and annotation.</title>
        <authorList>
            <consortium name="The Broad Institute Genomics Platform"/>
            <consortium name="The Broad Institute Genome Sequencing Center for Infectious Disease"/>
            <person name="Wu L."/>
            <person name="Ma J."/>
        </authorList>
    </citation>
    <scope>NUCLEOTIDE SEQUENCE [LARGE SCALE GENOMIC DNA]</scope>
    <source>
        <strain evidence="2">CCM 8924</strain>
    </source>
</reference>
<evidence type="ECO:0000313" key="2">
    <source>
        <dbReference type="Proteomes" id="UP001596158"/>
    </source>
</evidence>
<dbReference type="Pfam" id="PF10685">
    <property type="entry name" value="KGG"/>
    <property type="match status" value="1"/>
</dbReference>